<dbReference type="GO" id="GO:0043025">
    <property type="term" value="C:neuronal cell body"/>
    <property type="evidence" value="ECO:0007669"/>
    <property type="project" value="TreeGrafter"/>
</dbReference>
<dbReference type="GO" id="GO:0030425">
    <property type="term" value="C:dendrite"/>
    <property type="evidence" value="ECO:0007669"/>
    <property type="project" value="TreeGrafter"/>
</dbReference>
<evidence type="ECO:0000256" key="1">
    <source>
        <dbReference type="PROSITE-ProRule" id="PRU00168"/>
    </source>
</evidence>
<dbReference type="GO" id="GO:0032045">
    <property type="term" value="C:guanyl-nucleotide exchange factor complex"/>
    <property type="evidence" value="ECO:0007669"/>
    <property type="project" value="TreeGrafter"/>
</dbReference>
<dbReference type="GO" id="GO:0048814">
    <property type="term" value="P:regulation of dendrite morphogenesis"/>
    <property type="evidence" value="ECO:0007669"/>
    <property type="project" value="TreeGrafter"/>
</dbReference>
<proteinExistence type="predicted"/>
<gene>
    <name evidence="3" type="ORF">GSLYS_00017822001</name>
</gene>
<reference evidence="3 4" key="1">
    <citation type="submission" date="2024-04" db="EMBL/GenBank/DDBJ databases">
        <authorList>
            <consortium name="Genoscope - CEA"/>
            <person name="William W."/>
        </authorList>
    </citation>
    <scope>NUCLEOTIDE SEQUENCE [LARGE SCALE GENOMIC DNA]</scope>
</reference>
<protein>
    <recommendedName>
        <fullName evidence="2">Ras-GEF domain-containing protein</fullName>
    </recommendedName>
</protein>
<keyword evidence="1" id="KW-0344">Guanine-nucleotide releasing factor</keyword>
<dbReference type="InterPro" id="IPR029899">
    <property type="entry name" value="KNDC1"/>
</dbReference>
<dbReference type="Pfam" id="PF00617">
    <property type="entry name" value="RasGEF"/>
    <property type="match status" value="1"/>
</dbReference>
<comment type="caution">
    <text evidence="3">The sequence shown here is derived from an EMBL/GenBank/DDBJ whole genome shotgun (WGS) entry which is preliminary data.</text>
</comment>
<dbReference type="Gene3D" id="1.10.840.10">
    <property type="entry name" value="Ras guanine-nucleotide exchange factors catalytic domain"/>
    <property type="match status" value="1"/>
</dbReference>
<evidence type="ECO:0000313" key="4">
    <source>
        <dbReference type="Proteomes" id="UP001497497"/>
    </source>
</evidence>
<dbReference type="InterPro" id="IPR036964">
    <property type="entry name" value="RASGEF_cat_dom_sf"/>
</dbReference>
<sequence>AEVLSCGSNKHQVNLITKFLTVAIMCLNIRNFATALSILDGLENLVVKQLPAWKNISSKYMTYMNELANTKVKDYCF</sequence>
<dbReference type="InterPro" id="IPR001895">
    <property type="entry name" value="RASGEF_cat_dom"/>
</dbReference>
<accession>A0AAV2ICA9</accession>
<feature type="domain" description="Ras-GEF" evidence="2">
    <location>
        <begin position="1"/>
        <end position="77"/>
    </location>
</feature>
<dbReference type="GO" id="GO:0005085">
    <property type="term" value="F:guanyl-nucleotide exchange factor activity"/>
    <property type="evidence" value="ECO:0007669"/>
    <property type="project" value="UniProtKB-KW"/>
</dbReference>
<name>A0AAV2ICA9_LYMST</name>
<organism evidence="3 4">
    <name type="scientific">Lymnaea stagnalis</name>
    <name type="common">Great pond snail</name>
    <name type="synonym">Helix stagnalis</name>
    <dbReference type="NCBI Taxonomy" id="6523"/>
    <lineage>
        <taxon>Eukaryota</taxon>
        <taxon>Metazoa</taxon>
        <taxon>Spiralia</taxon>
        <taxon>Lophotrochozoa</taxon>
        <taxon>Mollusca</taxon>
        <taxon>Gastropoda</taxon>
        <taxon>Heterobranchia</taxon>
        <taxon>Euthyneura</taxon>
        <taxon>Panpulmonata</taxon>
        <taxon>Hygrophila</taxon>
        <taxon>Lymnaeoidea</taxon>
        <taxon>Lymnaeidae</taxon>
        <taxon>Lymnaea</taxon>
    </lineage>
</organism>
<dbReference type="PANTHER" id="PTHR21560:SF0">
    <property type="entry name" value="KINASE NON-CATALYTIC C-LOBE DOMAIN-CONTAINING PROTEIN 1"/>
    <property type="match status" value="1"/>
</dbReference>
<dbReference type="Proteomes" id="UP001497497">
    <property type="component" value="Unassembled WGS sequence"/>
</dbReference>
<dbReference type="PANTHER" id="PTHR21560">
    <property type="entry name" value="VERY KIND PROTEIN"/>
    <property type="match status" value="1"/>
</dbReference>
<keyword evidence="4" id="KW-1185">Reference proteome</keyword>
<evidence type="ECO:0000313" key="3">
    <source>
        <dbReference type="EMBL" id="CAL1544309.1"/>
    </source>
</evidence>
<dbReference type="PROSITE" id="PS50009">
    <property type="entry name" value="RASGEF_CAT"/>
    <property type="match status" value="1"/>
</dbReference>
<dbReference type="AlphaFoldDB" id="A0AAV2ICA9"/>
<feature type="non-terminal residue" evidence="3">
    <location>
        <position position="1"/>
    </location>
</feature>
<dbReference type="EMBL" id="CAXITT010000613">
    <property type="protein sequence ID" value="CAL1544309.1"/>
    <property type="molecule type" value="Genomic_DNA"/>
</dbReference>
<dbReference type="GO" id="GO:0007264">
    <property type="term" value="P:small GTPase-mediated signal transduction"/>
    <property type="evidence" value="ECO:0007669"/>
    <property type="project" value="InterPro"/>
</dbReference>
<dbReference type="InterPro" id="IPR023578">
    <property type="entry name" value="Ras_GEF_dom_sf"/>
</dbReference>
<evidence type="ECO:0000259" key="2">
    <source>
        <dbReference type="PROSITE" id="PS50009"/>
    </source>
</evidence>
<dbReference type="SUPFAM" id="SSF48366">
    <property type="entry name" value="Ras GEF"/>
    <property type="match status" value="1"/>
</dbReference>